<evidence type="ECO:0000313" key="1">
    <source>
        <dbReference type="EMBL" id="TPP58190.1"/>
    </source>
</evidence>
<name>A0A504YK09_FASGI</name>
<gene>
    <name evidence="1" type="ORF">FGIG_01869</name>
</gene>
<proteinExistence type="predicted"/>
<dbReference type="Proteomes" id="UP000316759">
    <property type="component" value="Unassembled WGS sequence"/>
</dbReference>
<organism evidence="1 2">
    <name type="scientific">Fasciola gigantica</name>
    <name type="common">Giant liver fluke</name>
    <dbReference type="NCBI Taxonomy" id="46835"/>
    <lineage>
        <taxon>Eukaryota</taxon>
        <taxon>Metazoa</taxon>
        <taxon>Spiralia</taxon>
        <taxon>Lophotrochozoa</taxon>
        <taxon>Platyhelminthes</taxon>
        <taxon>Trematoda</taxon>
        <taxon>Digenea</taxon>
        <taxon>Plagiorchiida</taxon>
        <taxon>Echinostomata</taxon>
        <taxon>Echinostomatoidea</taxon>
        <taxon>Fasciolidae</taxon>
        <taxon>Fasciola</taxon>
    </lineage>
</organism>
<accession>A0A504YK09</accession>
<keyword evidence="2" id="KW-1185">Reference proteome</keyword>
<sequence>MVVAVLAANLDGVNPASTFSFEADVVLLRKNVRVVFGLLVDSHHVDSGQPLGFEIIGGWPLNLVDGHIKRIDLAFTSSVGKKREQITLPLVDS</sequence>
<protein>
    <submittedName>
        <fullName evidence="1">Uncharacterized protein</fullName>
    </submittedName>
</protein>
<evidence type="ECO:0000313" key="2">
    <source>
        <dbReference type="Proteomes" id="UP000316759"/>
    </source>
</evidence>
<dbReference type="EMBL" id="SUNJ01012278">
    <property type="protein sequence ID" value="TPP58190.1"/>
    <property type="molecule type" value="Genomic_DNA"/>
</dbReference>
<reference evidence="1 2" key="1">
    <citation type="submission" date="2019-04" db="EMBL/GenBank/DDBJ databases">
        <title>Annotation for the trematode Fasciola gigantica.</title>
        <authorList>
            <person name="Choi Y.-J."/>
        </authorList>
    </citation>
    <scope>NUCLEOTIDE SEQUENCE [LARGE SCALE GENOMIC DNA]</scope>
    <source>
        <strain evidence="1">Uganda_cow_1</strain>
    </source>
</reference>
<comment type="caution">
    <text evidence="1">The sequence shown here is derived from an EMBL/GenBank/DDBJ whole genome shotgun (WGS) entry which is preliminary data.</text>
</comment>
<dbReference type="AlphaFoldDB" id="A0A504YK09"/>